<reference evidence="6 7" key="1">
    <citation type="submission" date="2020-04" db="EMBL/GenBank/DDBJ databases">
        <title>Plant Genome Project.</title>
        <authorList>
            <person name="Zhang R.-G."/>
        </authorList>
    </citation>
    <scope>NUCLEOTIDE SEQUENCE [LARGE SCALE GENOMIC DNA]</scope>
    <source>
        <strain evidence="6">YNK0</strain>
        <tissue evidence="6">Leaf</tissue>
    </source>
</reference>
<dbReference type="Proteomes" id="UP000655225">
    <property type="component" value="Unassembled WGS sequence"/>
</dbReference>
<dbReference type="PROSITE" id="PS01135">
    <property type="entry name" value="FTSZ_2"/>
    <property type="match status" value="1"/>
</dbReference>
<sequence length="506" mass="53896">MAIRVPPCFTPSDTRNSAGLLSVFGGRMLMENRMGRASSLKIFDEKNRLWGAGQKISLSLPHFRCSVNSHSSSPYHSKDPFLNLHPEVSMLRGGENDRVTSPRKESPDSSVTESLRDLSSPNNYNEAKIKVIGVGGGGSNAVNRMIESSMKGVEFWIVNTDVQAMRMSPVFSGNRLQIGQELTRGLGAGGNPDIGMNAANESKIAIEEAVYGADMVFVTAGMGGGTGTGGAPVIAGVAKSMGILTVGIVTTPFSFEGRRRAVQAQEGIAALRNNVDTLIVIPNDKLLTAVSQSTPVTEAFNLADDILRQGVRGISDIIMVVKTETQSLRVVERVQASKPQSPFLKSISRSQGRQGGVRQDQTHPMVVVVEDTPSSATFPSPEDAFGVVTLSHNNLTPLTALGAYGCYSEDVQSGSRVQDDSGLCGGSRHLSSPHRATSEINSEALESLSSYSTPSREVAAHHLFEISSGRDWELADVSDSDMSQPDEIRVDEGSSSESVSDPPPGC</sequence>
<dbReference type="InterPro" id="IPR020805">
    <property type="entry name" value="Cell_div_FtsZ_CS"/>
</dbReference>
<dbReference type="HAMAP" id="MF_00909">
    <property type="entry name" value="FtsZ"/>
    <property type="match status" value="1"/>
</dbReference>
<dbReference type="AlphaFoldDB" id="A0A834ZCM8"/>
<gene>
    <name evidence="6" type="ORF">HHK36_011387</name>
</gene>
<evidence type="ECO:0000256" key="3">
    <source>
        <dbReference type="ARBA" id="ARBA00023134"/>
    </source>
</evidence>
<evidence type="ECO:0000313" key="7">
    <source>
        <dbReference type="Proteomes" id="UP000655225"/>
    </source>
</evidence>
<evidence type="ECO:0000313" key="6">
    <source>
        <dbReference type="EMBL" id="KAF8403285.1"/>
    </source>
</evidence>
<dbReference type="Pfam" id="PF00091">
    <property type="entry name" value="Tubulin"/>
    <property type="match status" value="1"/>
</dbReference>
<dbReference type="FunFam" id="3.40.50.1440:FF:000001">
    <property type="entry name" value="Cell division protein FtsZ"/>
    <property type="match status" value="1"/>
</dbReference>
<dbReference type="InterPro" id="IPR003008">
    <property type="entry name" value="Tubulin_FtsZ_GTPase"/>
</dbReference>
<dbReference type="CDD" id="cd02201">
    <property type="entry name" value="FtsZ_type1"/>
    <property type="match status" value="1"/>
</dbReference>
<dbReference type="PANTHER" id="PTHR30314:SF3">
    <property type="entry name" value="MITOCHONDRIAL DIVISION PROTEIN FSZA"/>
    <property type="match status" value="1"/>
</dbReference>
<dbReference type="SUPFAM" id="SSF52490">
    <property type="entry name" value="Tubulin nucleotide-binding domain-like"/>
    <property type="match status" value="1"/>
</dbReference>
<dbReference type="InterPro" id="IPR000158">
    <property type="entry name" value="Cell_div_FtsZ"/>
</dbReference>
<name>A0A834ZCM8_TETSI</name>
<evidence type="ECO:0000256" key="4">
    <source>
        <dbReference type="SAM" id="MobiDB-lite"/>
    </source>
</evidence>
<accession>A0A834ZCM8</accession>
<dbReference type="GO" id="GO:0005525">
    <property type="term" value="F:GTP binding"/>
    <property type="evidence" value="ECO:0007669"/>
    <property type="project" value="UniProtKB-KW"/>
</dbReference>
<dbReference type="InterPro" id="IPR036525">
    <property type="entry name" value="Tubulin/FtsZ_GTPase_sf"/>
</dbReference>
<feature type="compositionally biased region" description="Basic and acidic residues" evidence="4">
    <location>
        <begin position="94"/>
        <end position="107"/>
    </location>
</feature>
<dbReference type="Gene3D" id="3.40.50.1440">
    <property type="entry name" value="Tubulin/FtsZ, GTPase domain"/>
    <property type="match status" value="1"/>
</dbReference>
<dbReference type="PANTHER" id="PTHR30314">
    <property type="entry name" value="CELL DIVISION PROTEIN FTSZ-RELATED"/>
    <property type="match status" value="1"/>
</dbReference>
<dbReference type="OrthoDB" id="70257at2759"/>
<evidence type="ECO:0000259" key="5">
    <source>
        <dbReference type="SMART" id="SM00864"/>
    </source>
</evidence>
<protein>
    <recommendedName>
        <fullName evidence="5">Tubulin/FtsZ GTPase domain-containing protein</fullName>
    </recommendedName>
</protein>
<comment type="similarity">
    <text evidence="1">Belongs to the FtsZ family.</text>
</comment>
<feature type="compositionally biased region" description="Polar residues" evidence="4">
    <location>
        <begin position="108"/>
        <end position="119"/>
    </location>
</feature>
<organism evidence="6 7">
    <name type="scientific">Tetracentron sinense</name>
    <name type="common">Spur-leaf</name>
    <dbReference type="NCBI Taxonomy" id="13715"/>
    <lineage>
        <taxon>Eukaryota</taxon>
        <taxon>Viridiplantae</taxon>
        <taxon>Streptophyta</taxon>
        <taxon>Embryophyta</taxon>
        <taxon>Tracheophyta</taxon>
        <taxon>Spermatophyta</taxon>
        <taxon>Magnoliopsida</taxon>
        <taxon>Trochodendrales</taxon>
        <taxon>Trochodendraceae</taxon>
        <taxon>Tetracentron</taxon>
    </lineage>
</organism>
<feature type="region of interest" description="Disordered" evidence="4">
    <location>
        <begin position="475"/>
        <end position="506"/>
    </location>
</feature>
<dbReference type="GO" id="GO:0009507">
    <property type="term" value="C:chloroplast"/>
    <property type="evidence" value="ECO:0007669"/>
    <property type="project" value="TreeGrafter"/>
</dbReference>
<dbReference type="EMBL" id="JABCRI010000007">
    <property type="protein sequence ID" value="KAF8403285.1"/>
    <property type="molecule type" value="Genomic_DNA"/>
</dbReference>
<comment type="caution">
    <text evidence="6">The sequence shown here is derived from an EMBL/GenBank/DDBJ whole genome shotgun (WGS) entry which is preliminary data.</text>
</comment>
<dbReference type="PRINTS" id="PR00423">
    <property type="entry name" value="CELLDVISFTSZ"/>
</dbReference>
<evidence type="ECO:0000256" key="2">
    <source>
        <dbReference type="ARBA" id="ARBA00022741"/>
    </source>
</evidence>
<evidence type="ECO:0000256" key="1">
    <source>
        <dbReference type="ARBA" id="ARBA00009690"/>
    </source>
</evidence>
<feature type="region of interest" description="Disordered" evidence="4">
    <location>
        <begin position="415"/>
        <end position="439"/>
    </location>
</feature>
<dbReference type="InterPro" id="IPR045061">
    <property type="entry name" value="FtsZ/CetZ"/>
</dbReference>
<dbReference type="GO" id="GO:0003924">
    <property type="term" value="F:GTPase activity"/>
    <property type="evidence" value="ECO:0007669"/>
    <property type="project" value="InterPro"/>
</dbReference>
<feature type="domain" description="Tubulin/FtsZ GTPase" evidence="5">
    <location>
        <begin position="128"/>
        <end position="323"/>
    </location>
</feature>
<keyword evidence="7" id="KW-1185">Reference proteome</keyword>
<keyword evidence="2" id="KW-0547">Nucleotide-binding</keyword>
<keyword evidence="3" id="KW-0342">GTP-binding</keyword>
<dbReference type="GO" id="GO:0010020">
    <property type="term" value="P:chloroplast fission"/>
    <property type="evidence" value="ECO:0007669"/>
    <property type="project" value="TreeGrafter"/>
</dbReference>
<dbReference type="SMART" id="SM00864">
    <property type="entry name" value="Tubulin"/>
    <property type="match status" value="1"/>
</dbReference>
<feature type="region of interest" description="Disordered" evidence="4">
    <location>
        <begin position="92"/>
        <end position="119"/>
    </location>
</feature>
<proteinExistence type="inferred from homology"/>